<evidence type="ECO:0000313" key="1">
    <source>
        <dbReference type="EMBL" id="KAK9012034.1"/>
    </source>
</evidence>
<name>A0ABR2RGS9_9ROSI</name>
<gene>
    <name evidence="1" type="ORF">V6N11_040104</name>
</gene>
<protein>
    <submittedName>
        <fullName evidence="1">Uncharacterized protein</fullName>
    </submittedName>
</protein>
<reference evidence="1 2" key="1">
    <citation type="journal article" date="2024" name="G3 (Bethesda)">
        <title>Genome assembly of Hibiscus sabdariffa L. provides insights into metabolisms of medicinal natural products.</title>
        <authorList>
            <person name="Kim T."/>
        </authorList>
    </citation>
    <scope>NUCLEOTIDE SEQUENCE [LARGE SCALE GENOMIC DNA]</scope>
    <source>
        <strain evidence="1">TK-2024</strain>
        <tissue evidence="1">Old leaves</tissue>
    </source>
</reference>
<dbReference type="EMBL" id="JBBPBN010000022">
    <property type="protein sequence ID" value="KAK9012034.1"/>
    <property type="molecule type" value="Genomic_DNA"/>
</dbReference>
<dbReference type="Proteomes" id="UP001396334">
    <property type="component" value="Unassembled WGS sequence"/>
</dbReference>
<proteinExistence type="predicted"/>
<evidence type="ECO:0000313" key="2">
    <source>
        <dbReference type="Proteomes" id="UP001396334"/>
    </source>
</evidence>
<sequence>MNQPGENLVTSAFGQYLVTHEHVEVLNTIFQEYPEIDNGFLSVSISVRSFFIQLLAETALAVEAALAAENIPEAITVPEVVEAVYRVKDIEREGFDLMWLRNKIETIRGQLNESFLAVANEANQRMAQLNAAQF</sequence>
<comment type="caution">
    <text evidence="1">The sequence shown here is derived from an EMBL/GenBank/DDBJ whole genome shotgun (WGS) entry which is preliminary data.</text>
</comment>
<organism evidence="1 2">
    <name type="scientific">Hibiscus sabdariffa</name>
    <name type="common">roselle</name>
    <dbReference type="NCBI Taxonomy" id="183260"/>
    <lineage>
        <taxon>Eukaryota</taxon>
        <taxon>Viridiplantae</taxon>
        <taxon>Streptophyta</taxon>
        <taxon>Embryophyta</taxon>
        <taxon>Tracheophyta</taxon>
        <taxon>Spermatophyta</taxon>
        <taxon>Magnoliopsida</taxon>
        <taxon>eudicotyledons</taxon>
        <taxon>Gunneridae</taxon>
        <taxon>Pentapetalae</taxon>
        <taxon>rosids</taxon>
        <taxon>malvids</taxon>
        <taxon>Malvales</taxon>
        <taxon>Malvaceae</taxon>
        <taxon>Malvoideae</taxon>
        <taxon>Hibiscus</taxon>
    </lineage>
</organism>
<accession>A0ABR2RGS9</accession>
<keyword evidence="2" id="KW-1185">Reference proteome</keyword>